<keyword evidence="2" id="KW-1185">Reference proteome</keyword>
<name>A0ABP4BVP6_9ACTN</name>
<evidence type="ECO:0000313" key="2">
    <source>
        <dbReference type="Proteomes" id="UP001501578"/>
    </source>
</evidence>
<dbReference type="EMBL" id="BAAAHQ010000100">
    <property type="protein sequence ID" value="GAA0955553.1"/>
    <property type="molecule type" value="Genomic_DNA"/>
</dbReference>
<organism evidence="1 2">
    <name type="scientific">Nonomuraea longicatena</name>
    <dbReference type="NCBI Taxonomy" id="83682"/>
    <lineage>
        <taxon>Bacteria</taxon>
        <taxon>Bacillati</taxon>
        <taxon>Actinomycetota</taxon>
        <taxon>Actinomycetes</taxon>
        <taxon>Streptosporangiales</taxon>
        <taxon>Streptosporangiaceae</taxon>
        <taxon>Nonomuraea</taxon>
    </lineage>
</organism>
<dbReference type="RefSeq" id="WP_343955646.1">
    <property type="nucleotide sequence ID" value="NZ_BAAAHQ010000100.1"/>
</dbReference>
<gene>
    <name evidence="1" type="ORF">GCM10009560_79450</name>
</gene>
<dbReference type="Proteomes" id="UP001501578">
    <property type="component" value="Unassembled WGS sequence"/>
</dbReference>
<protein>
    <submittedName>
        <fullName evidence="1">Uncharacterized protein</fullName>
    </submittedName>
</protein>
<comment type="caution">
    <text evidence="1">The sequence shown here is derived from an EMBL/GenBank/DDBJ whole genome shotgun (WGS) entry which is preliminary data.</text>
</comment>
<proteinExistence type="predicted"/>
<evidence type="ECO:0000313" key="1">
    <source>
        <dbReference type="EMBL" id="GAA0955553.1"/>
    </source>
</evidence>
<sequence length="71" mass="7936">MPAFEVTDEIVGYAVEIVDGWYQAGRIDWEDVWDRLDGTELVDGTRLDLGTDLASLELVALKAAVRKVRRG</sequence>
<accession>A0ABP4BVP6</accession>
<reference evidence="2" key="1">
    <citation type="journal article" date="2019" name="Int. J. Syst. Evol. Microbiol.">
        <title>The Global Catalogue of Microorganisms (GCM) 10K type strain sequencing project: providing services to taxonomists for standard genome sequencing and annotation.</title>
        <authorList>
            <consortium name="The Broad Institute Genomics Platform"/>
            <consortium name="The Broad Institute Genome Sequencing Center for Infectious Disease"/>
            <person name="Wu L."/>
            <person name="Ma J."/>
        </authorList>
    </citation>
    <scope>NUCLEOTIDE SEQUENCE [LARGE SCALE GENOMIC DNA]</scope>
    <source>
        <strain evidence="2">JCM 11136</strain>
    </source>
</reference>